<evidence type="ECO:0000256" key="1">
    <source>
        <dbReference type="ARBA" id="ARBA00004173"/>
    </source>
</evidence>
<evidence type="ECO:0000313" key="11">
    <source>
        <dbReference type="Proteomes" id="UP000316726"/>
    </source>
</evidence>
<dbReference type="GO" id="GO:0003735">
    <property type="term" value="F:structural constituent of ribosome"/>
    <property type="evidence" value="ECO:0007669"/>
    <property type="project" value="TreeGrafter"/>
</dbReference>
<sequence length="137" mass="15440">MTGSTFLRLAAYHRGVLPGLAPHTRFLCSPSSSSAAEEADDDGKQIGQPVQGINYKKGGTDPKILPDGEYPEWLWTMIDPKPTLSELDRKLRPIINKEINGIGELRQLMNDHEDEIRRYAKLLGKVRVKENNTKKKK</sequence>
<feature type="region of interest" description="Disordered" evidence="8">
    <location>
        <begin position="29"/>
        <end position="63"/>
    </location>
</feature>
<evidence type="ECO:0000256" key="6">
    <source>
        <dbReference type="ARBA" id="ARBA00033752"/>
    </source>
</evidence>
<keyword evidence="4" id="KW-0496">Mitochondrion</keyword>
<evidence type="ECO:0000256" key="8">
    <source>
        <dbReference type="SAM" id="MobiDB-lite"/>
    </source>
</evidence>
<evidence type="ECO:0000313" key="9">
    <source>
        <dbReference type="EMBL" id="CAD9717357.1"/>
    </source>
</evidence>
<gene>
    <name evidence="10" type="ORF">A3770_15p73700</name>
    <name evidence="9" type="ORF">CPRI1469_LOCUS6217</name>
</gene>
<evidence type="ECO:0000256" key="4">
    <source>
        <dbReference type="ARBA" id="ARBA00023128"/>
    </source>
</evidence>
<accession>A0A5B8MYX1</accession>
<organism evidence="10 11">
    <name type="scientific">Chloropicon primus</name>
    <dbReference type="NCBI Taxonomy" id="1764295"/>
    <lineage>
        <taxon>Eukaryota</taxon>
        <taxon>Viridiplantae</taxon>
        <taxon>Chlorophyta</taxon>
        <taxon>Chloropicophyceae</taxon>
        <taxon>Chloropicales</taxon>
        <taxon>Chloropicaceae</taxon>
        <taxon>Chloropicon</taxon>
    </lineage>
</organism>
<dbReference type="EMBL" id="HBHL01009336">
    <property type="protein sequence ID" value="CAD9717357.1"/>
    <property type="molecule type" value="Transcribed_RNA"/>
</dbReference>
<dbReference type="GO" id="GO:0005762">
    <property type="term" value="C:mitochondrial large ribosomal subunit"/>
    <property type="evidence" value="ECO:0007669"/>
    <property type="project" value="TreeGrafter"/>
</dbReference>
<dbReference type="Proteomes" id="UP000316726">
    <property type="component" value="Chromosome 15"/>
</dbReference>
<dbReference type="AlphaFoldDB" id="A0A5B8MYX1"/>
<evidence type="ECO:0000256" key="2">
    <source>
        <dbReference type="ARBA" id="ARBA00022946"/>
    </source>
</evidence>
<dbReference type="EMBL" id="CP031048">
    <property type="protein sequence ID" value="QDZ24852.1"/>
    <property type="molecule type" value="Genomic_DNA"/>
</dbReference>
<keyword evidence="11" id="KW-1185">Reference proteome</keyword>
<comment type="similarity">
    <text evidence="6">Belongs to the mitochondrion-specific ribosomal protein mL54 family.</text>
</comment>
<dbReference type="OrthoDB" id="567753at2759"/>
<keyword evidence="3" id="KW-0689">Ribosomal protein</keyword>
<proteinExistence type="inferred from homology"/>
<comment type="subcellular location">
    <subcellularLocation>
        <location evidence="1">Mitochondrion</location>
    </subcellularLocation>
</comment>
<name>A0A5B8MYX1_9CHLO</name>
<evidence type="ECO:0000256" key="7">
    <source>
        <dbReference type="ARBA" id="ARBA00035179"/>
    </source>
</evidence>
<dbReference type="PANTHER" id="PTHR28595">
    <property type="entry name" value="39S RIBOSOMAL PROTEIN L54, MITOCHONDRIAL"/>
    <property type="match status" value="1"/>
</dbReference>
<protein>
    <recommendedName>
        <fullName evidence="7">Large ribosomal subunit protein mL54</fullName>
    </recommendedName>
</protein>
<reference evidence="10 11" key="1">
    <citation type="submission" date="2018-07" db="EMBL/GenBank/DDBJ databases">
        <title>The complete nuclear genome of the prasinophyte Chloropicon primus (CCMP1205).</title>
        <authorList>
            <person name="Pombert J.-F."/>
            <person name="Otis C."/>
            <person name="Turmel M."/>
            <person name="Lemieux C."/>
        </authorList>
    </citation>
    <scope>NUCLEOTIDE SEQUENCE [LARGE SCALE GENOMIC DNA]</scope>
    <source>
        <strain evidence="10 11">CCMP1205</strain>
    </source>
</reference>
<reference evidence="9" key="2">
    <citation type="submission" date="2021-01" db="EMBL/GenBank/DDBJ databases">
        <authorList>
            <person name="Corre E."/>
            <person name="Pelletier E."/>
            <person name="Niang G."/>
            <person name="Scheremetjew M."/>
            <person name="Finn R."/>
            <person name="Kale V."/>
            <person name="Holt S."/>
            <person name="Cochrane G."/>
            <person name="Meng A."/>
            <person name="Brown T."/>
            <person name="Cohen L."/>
        </authorList>
    </citation>
    <scope>NUCLEOTIDE SEQUENCE</scope>
    <source>
        <strain evidence="9">CCMP1205</strain>
    </source>
</reference>
<dbReference type="STRING" id="1764295.A0A5B8MYX1"/>
<dbReference type="InterPro" id="IPR013870">
    <property type="entry name" value="Ribosomal_mL54"/>
</dbReference>
<evidence type="ECO:0000256" key="3">
    <source>
        <dbReference type="ARBA" id="ARBA00022980"/>
    </source>
</evidence>
<dbReference type="Pfam" id="PF08561">
    <property type="entry name" value="Ribosomal_L37"/>
    <property type="match status" value="1"/>
</dbReference>
<evidence type="ECO:0000256" key="5">
    <source>
        <dbReference type="ARBA" id="ARBA00023274"/>
    </source>
</evidence>
<keyword evidence="5" id="KW-0687">Ribonucleoprotein</keyword>
<keyword evidence="2" id="KW-0809">Transit peptide</keyword>
<evidence type="ECO:0000313" key="10">
    <source>
        <dbReference type="EMBL" id="QDZ24852.1"/>
    </source>
</evidence>
<dbReference type="PANTHER" id="PTHR28595:SF1">
    <property type="entry name" value="LARGE RIBOSOMAL SUBUNIT PROTEIN ML54"/>
    <property type="match status" value="1"/>
</dbReference>